<evidence type="ECO:0000256" key="1">
    <source>
        <dbReference type="SAM" id="Coils"/>
    </source>
</evidence>
<reference evidence="2 3" key="2">
    <citation type="submission" date="2017-09" db="EMBL/GenBank/DDBJ databases">
        <title>Extensive intraspecific genome diversity in a model arbuscular mycorrhizal fungus.</title>
        <authorList>
            <person name="Chen E.C."/>
            <person name="Morin E."/>
            <person name="Beaudet D."/>
            <person name="Noel J."/>
            <person name="Ndikumana S."/>
            <person name="Charron P."/>
            <person name="St-Onge C."/>
            <person name="Giorgi J."/>
            <person name="Grigoriev I.V."/>
            <person name="Roux C."/>
            <person name="Martin F.M."/>
            <person name="Corradi N."/>
        </authorList>
    </citation>
    <scope>NUCLEOTIDE SEQUENCE [LARGE SCALE GENOMIC DNA]</scope>
    <source>
        <strain evidence="2 3">A5</strain>
    </source>
</reference>
<feature type="coiled-coil region" evidence="1">
    <location>
        <begin position="52"/>
        <end position="79"/>
    </location>
</feature>
<evidence type="ECO:0000313" key="2">
    <source>
        <dbReference type="EMBL" id="PKB91757.1"/>
    </source>
</evidence>
<evidence type="ECO:0000313" key="3">
    <source>
        <dbReference type="Proteomes" id="UP000232722"/>
    </source>
</evidence>
<reference evidence="2 3" key="1">
    <citation type="submission" date="2016-04" db="EMBL/GenBank/DDBJ databases">
        <title>Genome analyses suggest a sexual origin of heterokaryosis in a supposedly ancient asexual fungus.</title>
        <authorList>
            <person name="Ropars J."/>
            <person name="Sedzielewska K."/>
            <person name="Noel J."/>
            <person name="Charron P."/>
            <person name="Farinelli L."/>
            <person name="Marton T."/>
            <person name="Kruger M."/>
            <person name="Pelin A."/>
            <person name="Brachmann A."/>
            <person name="Corradi N."/>
        </authorList>
    </citation>
    <scope>NUCLEOTIDE SEQUENCE [LARGE SCALE GENOMIC DNA]</scope>
    <source>
        <strain evidence="2 3">A5</strain>
    </source>
</reference>
<comment type="caution">
    <text evidence="2">The sequence shown here is derived from an EMBL/GenBank/DDBJ whole genome shotgun (WGS) entry which is preliminary data.</text>
</comment>
<dbReference type="Proteomes" id="UP000232722">
    <property type="component" value="Unassembled WGS sequence"/>
</dbReference>
<gene>
    <name evidence="2" type="ORF">RhiirA5_447660</name>
</gene>
<organism evidence="2 3">
    <name type="scientific">Rhizophagus irregularis</name>
    <dbReference type="NCBI Taxonomy" id="588596"/>
    <lineage>
        <taxon>Eukaryota</taxon>
        <taxon>Fungi</taxon>
        <taxon>Fungi incertae sedis</taxon>
        <taxon>Mucoromycota</taxon>
        <taxon>Glomeromycotina</taxon>
        <taxon>Glomeromycetes</taxon>
        <taxon>Glomerales</taxon>
        <taxon>Glomeraceae</taxon>
        <taxon>Rhizophagus</taxon>
    </lineage>
</organism>
<keyword evidence="1" id="KW-0175">Coiled coil</keyword>
<dbReference type="AlphaFoldDB" id="A0A2N0NB09"/>
<sequence length="113" mass="13258">MCEGCERNVSKKKDNNEKCLIYIENKNSRIIKTRKEEGALKPYETISTVIKKNECIKAISEDEENNEEINRKIDQIDSLIKAEDDFITIMKNSLFEKENDRRAKRVKELFGIT</sequence>
<accession>A0A2N0NB09</accession>
<protein>
    <submittedName>
        <fullName evidence="2">Uncharacterized protein</fullName>
    </submittedName>
</protein>
<dbReference type="EMBL" id="LLXJ01013890">
    <property type="protein sequence ID" value="PKB91757.1"/>
    <property type="molecule type" value="Genomic_DNA"/>
</dbReference>
<name>A0A2N0NB09_9GLOM</name>
<proteinExistence type="predicted"/>